<keyword evidence="1" id="KW-0732">Signal</keyword>
<dbReference type="SUPFAM" id="SSF54909">
    <property type="entry name" value="Dimeric alpha+beta barrel"/>
    <property type="match status" value="1"/>
</dbReference>
<dbReference type="PANTHER" id="PTHR43239">
    <property type="entry name" value="UPF0734 PROTEIN DDB_G0273871/DDB_G0273177"/>
    <property type="match status" value="1"/>
</dbReference>
<organism evidence="2 3">
    <name type="scientific">Olivibacter jilunii</name>
    <dbReference type="NCBI Taxonomy" id="985016"/>
    <lineage>
        <taxon>Bacteria</taxon>
        <taxon>Pseudomonadati</taxon>
        <taxon>Bacteroidota</taxon>
        <taxon>Sphingobacteriia</taxon>
        <taxon>Sphingobacteriales</taxon>
        <taxon>Sphingobacteriaceae</taxon>
        <taxon>Olivibacter</taxon>
    </lineage>
</organism>
<evidence type="ECO:0000256" key="1">
    <source>
        <dbReference type="SAM" id="SignalP"/>
    </source>
</evidence>
<sequence length="247" mass="28770">MTLILVCHLMNGTSIGYLSNMKKLTCCFLWLLFACSSFAQQHGQPYQFVQLVLNDSDTLSAELMADLLNQSGSKDGLYHWRNRLLFYGKEEEAIAFYEQSKIRFPKAEVMLVREPFYVFDRTRCTDGKENSRKRDHLILSANLVADRAKQQSYLDYHRRQFDEWPEVSAGFCRAAFQQVLLFKAGRQLLLVIDIPEGANFEELNKRTVENNPRVDEWNRLMSTYQEGLPGTKVGEVWVRFEATNVEW</sequence>
<gene>
    <name evidence="2" type="ORF">ACFS6J_20910</name>
</gene>
<dbReference type="InterPro" id="IPR011008">
    <property type="entry name" value="Dimeric_a/b-barrel"/>
</dbReference>
<dbReference type="GO" id="GO:0062192">
    <property type="term" value="F:L-rhamnose mutarotase activity"/>
    <property type="evidence" value="ECO:0007669"/>
    <property type="project" value="UniProtKB-EC"/>
</dbReference>
<name>A0ABW6B8A5_9SPHI</name>
<dbReference type="RefSeq" id="WP_377612427.1">
    <property type="nucleotide sequence ID" value="NZ_JBHUPA010000016.1"/>
</dbReference>
<keyword evidence="3" id="KW-1185">Reference proteome</keyword>
<comment type="caution">
    <text evidence="2">The sequence shown here is derived from an EMBL/GenBank/DDBJ whole genome shotgun (WGS) entry which is preliminary data.</text>
</comment>
<evidence type="ECO:0000313" key="2">
    <source>
        <dbReference type="EMBL" id="MFD2964274.1"/>
    </source>
</evidence>
<dbReference type="Proteomes" id="UP001597560">
    <property type="component" value="Unassembled WGS sequence"/>
</dbReference>
<dbReference type="EMBL" id="JBHUPA010000016">
    <property type="protein sequence ID" value="MFD2964274.1"/>
    <property type="molecule type" value="Genomic_DNA"/>
</dbReference>
<dbReference type="EC" id="5.1.3.32" evidence="2"/>
<dbReference type="PANTHER" id="PTHR43239:SF1">
    <property type="entry name" value="UPF0734 PROTEIN DDB_G0273871_DDB_G0273177"/>
    <property type="match status" value="1"/>
</dbReference>
<reference evidence="3" key="1">
    <citation type="journal article" date="2019" name="Int. J. Syst. Evol. Microbiol.">
        <title>The Global Catalogue of Microorganisms (GCM) 10K type strain sequencing project: providing services to taxonomists for standard genome sequencing and annotation.</title>
        <authorList>
            <consortium name="The Broad Institute Genomics Platform"/>
            <consortium name="The Broad Institute Genome Sequencing Center for Infectious Disease"/>
            <person name="Wu L."/>
            <person name="Ma J."/>
        </authorList>
    </citation>
    <scope>NUCLEOTIDE SEQUENCE [LARGE SCALE GENOMIC DNA]</scope>
    <source>
        <strain evidence="3">KCTC 23098</strain>
    </source>
</reference>
<dbReference type="Pfam" id="PF05336">
    <property type="entry name" value="rhaM"/>
    <property type="match status" value="1"/>
</dbReference>
<accession>A0ABW6B8A5</accession>
<evidence type="ECO:0000313" key="3">
    <source>
        <dbReference type="Proteomes" id="UP001597560"/>
    </source>
</evidence>
<dbReference type="InterPro" id="IPR052996">
    <property type="entry name" value="Carb_Metab_Mutarotase"/>
</dbReference>
<feature type="signal peptide" evidence="1">
    <location>
        <begin position="1"/>
        <end position="39"/>
    </location>
</feature>
<dbReference type="InterPro" id="IPR008000">
    <property type="entry name" value="Rham/fucose_mutarotase"/>
</dbReference>
<feature type="chain" id="PRO_5045852013" evidence="1">
    <location>
        <begin position="40"/>
        <end position="247"/>
    </location>
</feature>
<keyword evidence="2" id="KW-0413">Isomerase</keyword>
<protein>
    <submittedName>
        <fullName evidence="2">L-rhamnose mutarotase</fullName>
        <ecNumber evidence="2">5.1.3.32</ecNumber>
    </submittedName>
</protein>
<dbReference type="Gene3D" id="3.30.70.100">
    <property type="match status" value="1"/>
</dbReference>
<proteinExistence type="predicted"/>